<evidence type="ECO:0000313" key="2">
    <source>
        <dbReference type="EMBL" id="MBR0668832.1"/>
    </source>
</evidence>
<dbReference type="EMBL" id="JAAGBB010000070">
    <property type="protein sequence ID" value="MBR0668832.1"/>
    <property type="molecule type" value="Genomic_DNA"/>
</dbReference>
<organism evidence="2 3">
    <name type="scientific">Plastoroseomonas hellenica</name>
    <dbReference type="NCBI Taxonomy" id="2687306"/>
    <lineage>
        <taxon>Bacteria</taxon>
        <taxon>Pseudomonadati</taxon>
        <taxon>Pseudomonadota</taxon>
        <taxon>Alphaproteobacteria</taxon>
        <taxon>Acetobacterales</taxon>
        <taxon>Acetobacteraceae</taxon>
        <taxon>Plastoroseomonas</taxon>
    </lineage>
</organism>
<feature type="transmembrane region" description="Helical" evidence="1">
    <location>
        <begin position="97"/>
        <end position="115"/>
    </location>
</feature>
<evidence type="ECO:0000313" key="3">
    <source>
        <dbReference type="Proteomes" id="UP001196870"/>
    </source>
</evidence>
<evidence type="ECO:0000256" key="1">
    <source>
        <dbReference type="SAM" id="Phobius"/>
    </source>
</evidence>
<keyword evidence="1" id="KW-0472">Membrane</keyword>
<feature type="transmembrane region" description="Helical" evidence="1">
    <location>
        <begin position="68"/>
        <end position="85"/>
    </location>
</feature>
<gene>
    <name evidence="2" type="ORF">GXW71_31070</name>
</gene>
<sequence>MRWEPVRALPAANAAVPSFGTVLARGARNRCPHCGEGRIFDGYLKVLSECSVCHTPFGELRADDAPPYFTIFLVGHLLVPFVFWIEKAYQPAMWLHMAVWLPLFTLLSMAALRPIKGATVGWMYRLGVNEELVAATVRETPRPVPRPDA</sequence>
<comment type="caution">
    <text evidence="2">The sequence shown here is derived from an EMBL/GenBank/DDBJ whole genome shotgun (WGS) entry which is preliminary data.</text>
</comment>
<protein>
    <submittedName>
        <fullName evidence="2">DUF983 domain-containing protein</fullName>
    </submittedName>
</protein>
<dbReference type="Proteomes" id="UP001196870">
    <property type="component" value="Unassembled WGS sequence"/>
</dbReference>
<dbReference type="Pfam" id="PF06170">
    <property type="entry name" value="DUF983"/>
    <property type="match status" value="1"/>
</dbReference>
<keyword evidence="3" id="KW-1185">Reference proteome</keyword>
<dbReference type="RefSeq" id="WP_211856956.1">
    <property type="nucleotide sequence ID" value="NZ_JAAGBB010000070.1"/>
</dbReference>
<proteinExistence type="predicted"/>
<keyword evidence="1" id="KW-0812">Transmembrane</keyword>
<name>A0ABS5F8G6_9PROT</name>
<accession>A0ABS5F8G6</accession>
<reference evidence="3" key="1">
    <citation type="journal article" date="2021" name="Syst. Appl. Microbiol.">
        <title>Roseomonas hellenica sp. nov., isolated from roots of wild-growing Alkanna tinctoria.</title>
        <authorList>
            <person name="Rat A."/>
            <person name="Naranjo H.D."/>
            <person name="Lebbe L."/>
            <person name="Cnockaert M."/>
            <person name="Krigas N."/>
            <person name="Grigoriadou K."/>
            <person name="Maloupa E."/>
            <person name="Willems A."/>
        </authorList>
    </citation>
    <scope>NUCLEOTIDE SEQUENCE [LARGE SCALE GENOMIC DNA]</scope>
    <source>
        <strain evidence="3">LMG 31523</strain>
    </source>
</reference>
<dbReference type="InterPro" id="IPR009325">
    <property type="entry name" value="DUF983"/>
</dbReference>
<keyword evidence="1" id="KW-1133">Transmembrane helix</keyword>